<dbReference type="AlphaFoldDB" id="A0AAU9C8Y8"/>
<dbReference type="InterPro" id="IPR000620">
    <property type="entry name" value="EamA_dom"/>
</dbReference>
<dbReference type="PANTHER" id="PTHR22911:SF79">
    <property type="entry name" value="MOBA-LIKE NTP TRANSFERASE DOMAIN-CONTAINING PROTEIN"/>
    <property type="match status" value="1"/>
</dbReference>
<feature type="transmembrane region" description="Helical" evidence="1">
    <location>
        <begin position="33"/>
        <end position="50"/>
    </location>
</feature>
<dbReference type="SUPFAM" id="SSF103481">
    <property type="entry name" value="Multidrug resistance efflux transporter EmrE"/>
    <property type="match status" value="2"/>
</dbReference>
<keyword evidence="1" id="KW-1133">Transmembrane helix</keyword>
<evidence type="ECO:0000256" key="1">
    <source>
        <dbReference type="SAM" id="Phobius"/>
    </source>
</evidence>
<dbReference type="PANTHER" id="PTHR22911">
    <property type="entry name" value="ACYL-MALONYL CONDENSING ENZYME-RELATED"/>
    <property type="match status" value="1"/>
</dbReference>
<feature type="domain" description="EamA" evidence="2">
    <location>
        <begin position="142"/>
        <end position="282"/>
    </location>
</feature>
<accession>A0AAU9C8Y8</accession>
<dbReference type="Pfam" id="PF00892">
    <property type="entry name" value="EamA"/>
    <property type="match status" value="2"/>
</dbReference>
<feature type="transmembrane region" description="Helical" evidence="1">
    <location>
        <begin position="142"/>
        <end position="160"/>
    </location>
</feature>
<proteinExistence type="predicted"/>
<dbReference type="InterPro" id="IPR037185">
    <property type="entry name" value="EmrE-like"/>
</dbReference>
<dbReference type="GO" id="GO:0016020">
    <property type="term" value="C:membrane"/>
    <property type="evidence" value="ECO:0007669"/>
    <property type="project" value="InterPro"/>
</dbReference>
<feature type="transmembrane region" description="Helical" evidence="1">
    <location>
        <begin position="211"/>
        <end position="227"/>
    </location>
</feature>
<dbReference type="Proteomes" id="UP001348817">
    <property type="component" value="Chromosome"/>
</dbReference>
<feature type="transmembrane region" description="Helical" evidence="1">
    <location>
        <begin position="86"/>
        <end position="103"/>
    </location>
</feature>
<name>A0AAU9C8Y8_9BACT</name>
<protein>
    <submittedName>
        <fullName evidence="3">Permease</fullName>
    </submittedName>
</protein>
<feature type="transmembrane region" description="Helical" evidence="1">
    <location>
        <begin position="7"/>
        <end position="27"/>
    </location>
</feature>
<evidence type="ECO:0000313" key="4">
    <source>
        <dbReference type="Proteomes" id="UP001348817"/>
    </source>
</evidence>
<feature type="transmembrane region" description="Helical" evidence="1">
    <location>
        <begin position="239"/>
        <end position="260"/>
    </location>
</feature>
<keyword evidence="1" id="KW-0472">Membrane</keyword>
<feature type="transmembrane region" description="Helical" evidence="1">
    <location>
        <begin position="266"/>
        <end position="287"/>
    </location>
</feature>
<evidence type="ECO:0000313" key="3">
    <source>
        <dbReference type="EMBL" id="BDD08601.1"/>
    </source>
</evidence>
<organism evidence="3 4">
    <name type="scientific">Fulvitalea axinellae</name>
    <dbReference type="NCBI Taxonomy" id="1182444"/>
    <lineage>
        <taxon>Bacteria</taxon>
        <taxon>Pseudomonadati</taxon>
        <taxon>Bacteroidota</taxon>
        <taxon>Cytophagia</taxon>
        <taxon>Cytophagales</taxon>
        <taxon>Persicobacteraceae</taxon>
        <taxon>Fulvitalea</taxon>
    </lineage>
</organism>
<gene>
    <name evidence="3" type="ORF">FUAX_10330</name>
</gene>
<keyword evidence="4" id="KW-1185">Reference proteome</keyword>
<dbReference type="EMBL" id="AP025314">
    <property type="protein sequence ID" value="BDD08601.1"/>
    <property type="molecule type" value="Genomic_DNA"/>
</dbReference>
<keyword evidence="1" id="KW-0812">Transmembrane</keyword>
<sequence>MLKDYLKLHFLVFIWGFTAILGVLITIPAVETVFYRTLVASLALGAWTYWKRGSELAVGRKMALKLLGTGALIGVHWMLFFSAAEVANASITLAGAATCAFWTSILDPLTNKRKILWYEVAMGLAVVLGLYVIFLFEFDHALGLALAIGAALLAAVFTVINGRLSNHYHHGVITFYELAGAWLVVTLFLPFYKEYFAEGQALRMSPEGMDWVYLAVLALICTVYAYAESVELMKRITPFAMNLTVNMEPVYGMVLAIFILGENKELNPGFYIGTGIILLSVLAYPFIKRFHKRKTIHKAVTQEV</sequence>
<dbReference type="KEGG" id="fax:FUAX_10330"/>
<feature type="domain" description="EamA" evidence="2">
    <location>
        <begin position="11"/>
        <end position="134"/>
    </location>
</feature>
<feature type="transmembrane region" description="Helical" evidence="1">
    <location>
        <begin position="115"/>
        <end position="136"/>
    </location>
</feature>
<reference evidence="3 4" key="1">
    <citation type="submission" date="2021-12" db="EMBL/GenBank/DDBJ databases">
        <title>Genome sequencing of bacteria with rrn-lacking chromosome and rrn-plasmid.</title>
        <authorList>
            <person name="Anda M."/>
            <person name="Iwasaki W."/>
        </authorList>
    </citation>
    <scope>NUCLEOTIDE SEQUENCE [LARGE SCALE GENOMIC DNA]</scope>
    <source>
        <strain evidence="3 4">DSM 100852</strain>
    </source>
</reference>
<feature type="transmembrane region" description="Helical" evidence="1">
    <location>
        <begin position="172"/>
        <end position="191"/>
    </location>
</feature>
<feature type="transmembrane region" description="Helical" evidence="1">
    <location>
        <begin position="62"/>
        <end position="80"/>
    </location>
</feature>
<dbReference type="RefSeq" id="WP_338393848.1">
    <property type="nucleotide sequence ID" value="NZ_AP025314.1"/>
</dbReference>
<evidence type="ECO:0000259" key="2">
    <source>
        <dbReference type="Pfam" id="PF00892"/>
    </source>
</evidence>